<feature type="compositionally biased region" description="Basic and acidic residues" evidence="1">
    <location>
        <begin position="415"/>
        <end position="424"/>
    </location>
</feature>
<feature type="region of interest" description="Disordered" evidence="1">
    <location>
        <begin position="354"/>
        <end position="373"/>
    </location>
</feature>
<organism evidence="2 3">
    <name type="scientific">Lepraria neglecta</name>
    <dbReference type="NCBI Taxonomy" id="209136"/>
    <lineage>
        <taxon>Eukaryota</taxon>
        <taxon>Fungi</taxon>
        <taxon>Dikarya</taxon>
        <taxon>Ascomycota</taxon>
        <taxon>Pezizomycotina</taxon>
        <taxon>Lecanoromycetes</taxon>
        <taxon>OSLEUM clade</taxon>
        <taxon>Lecanoromycetidae</taxon>
        <taxon>Lecanorales</taxon>
        <taxon>Lecanorineae</taxon>
        <taxon>Stereocaulaceae</taxon>
        <taxon>Lepraria</taxon>
    </lineage>
</organism>
<dbReference type="EMBL" id="JASNWA010000007">
    <property type="protein sequence ID" value="KAK3173726.1"/>
    <property type="molecule type" value="Genomic_DNA"/>
</dbReference>
<keyword evidence="3" id="KW-1185">Reference proteome</keyword>
<feature type="compositionally biased region" description="Pro residues" evidence="1">
    <location>
        <begin position="354"/>
        <end position="365"/>
    </location>
</feature>
<feature type="compositionally biased region" description="Low complexity" evidence="1">
    <location>
        <begin position="545"/>
        <end position="554"/>
    </location>
</feature>
<sequence length="672" mass="72535">MPHYYLGQAAVQLSVADLTLAKTAKPDTSQSGPQKAESERIASEFAFGSKHGTLAEIPLCGEDGLHTRFLGKSQDMPFFMVHAGKNLFALKSSEKRNRRAERIPLYESSYGLLPFDASGKIKAQADPQNKGKHFTELYASNEQDPKYIPPSEPHALCLTVFLSPYNFLPIEHKGEVIVSGVSIHVFFNGQLCDSAYVPKKYASVKYAMAEQIVRFCGQRISRVLEKPWIIVPPGQNPDGSRRNSYGVGRQMSASAEQRWGAMSNAILAEADKAGVNPQGDRSVLGQYLESVSELPMPSEVEDMQQVGSVNFGVIDVVIIGGPGEKKATAPFLAEPTPVKVEGFEPVQPVNLPVQPPSLPFQPPSLPVQSPSISVQASMDDVTAPPNDVTTRLPGPDAPSETLSDALANAEAPNESGKDVPEPPKDAATYPTPLSRLPTPPKTDTPSATTKVEPFAHESSHAGLNSPKKRSRSPSSSAPGRPLKRPNLPGKNDSKAMTTEEQALQAIQDKAAQEAEDLINGRQPMYASAPRARRAPSSYGEESPERSSPLSSAPPTEAEERTQTPNQSKVATLKLSPPSALETGPPKNPKSTRTTLTEFDRLTGGLSASRQRRRNNPQIVVERLDAGFTVPELSRDCVVTYAERGVLRNVASVKEASMEKEGPVIMGVRFIVG</sequence>
<dbReference type="AlphaFoldDB" id="A0AAE0DL46"/>
<proteinExistence type="predicted"/>
<evidence type="ECO:0000256" key="1">
    <source>
        <dbReference type="SAM" id="MobiDB-lite"/>
    </source>
</evidence>
<accession>A0AAE0DL46</accession>
<comment type="caution">
    <text evidence="2">The sequence shown here is derived from an EMBL/GenBank/DDBJ whole genome shotgun (WGS) entry which is preliminary data.</text>
</comment>
<name>A0AAE0DL46_9LECA</name>
<dbReference type="Proteomes" id="UP001276659">
    <property type="component" value="Unassembled WGS sequence"/>
</dbReference>
<feature type="compositionally biased region" description="Low complexity" evidence="1">
    <location>
        <begin position="526"/>
        <end position="537"/>
    </location>
</feature>
<reference evidence="2" key="1">
    <citation type="submission" date="2022-11" db="EMBL/GenBank/DDBJ databases">
        <title>Chromosomal genome sequence assembly and mating type (MAT) locus characterization of the leprose asexual lichenized fungus Lepraria neglecta (Nyl.) Erichsen.</title>
        <authorList>
            <person name="Allen J.L."/>
            <person name="Pfeffer B."/>
        </authorList>
    </citation>
    <scope>NUCLEOTIDE SEQUENCE</scope>
    <source>
        <strain evidence="2">Allen 5258</strain>
    </source>
</reference>
<feature type="region of interest" description="Disordered" evidence="1">
    <location>
        <begin position="378"/>
        <end position="593"/>
    </location>
</feature>
<evidence type="ECO:0000313" key="2">
    <source>
        <dbReference type="EMBL" id="KAK3173726.1"/>
    </source>
</evidence>
<gene>
    <name evidence="2" type="ORF">OEA41_007058</name>
</gene>
<protein>
    <submittedName>
        <fullName evidence="2">Uncharacterized protein</fullName>
    </submittedName>
</protein>
<evidence type="ECO:0000313" key="3">
    <source>
        <dbReference type="Proteomes" id="UP001276659"/>
    </source>
</evidence>